<name>A0ABD0QN13_CIRMR</name>
<keyword evidence="2" id="KW-1185">Reference proteome</keyword>
<organism evidence="1 2">
    <name type="scientific">Cirrhinus mrigala</name>
    <name type="common">Mrigala</name>
    <dbReference type="NCBI Taxonomy" id="683832"/>
    <lineage>
        <taxon>Eukaryota</taxon>
        <taxon>Metazoa</taxon>
        <taxon>Chordata</taxon>
        <taxon>Craniata</taxon>
        <taxon>Vertebrata</taxon>
        <taxon>Euteleostomi</taxon>
        <taxon>Actinopterygii</taxon>
        <taxon>Neopterygii</taxon>
        <taxon>Teleostei</taxon>
        <taxon>Ostariophysi</taxon>
        <taxon>Cypriniformes</taxon>
        <taxon>Cyprinidae</taxon>
        <taxon>Labeoninae</taxon>
        <taxon>Labeonini</taxon>
        <taxon>Cirrhinus</taxon>
    </lineage>
</organism>
<reference evidence="1 2" key="1">
    <citation type="submission" date="2024-05" db="EMBL/GenBank/DDBJ databases">
        <title>Genome sequencing and assembly of Indian major carp, Cirrhinus mrigala (Hamilton, 1822).</title>
        <authorList>
            <person name="Mohindra V."/>
            <person name="Chowdhury L.M."/>
            <person name="Lal K."/>
            <person name="Jena J.K."/>
        </authorList>
    </citation>
    <scope>NUCLEOTIDE SEQUENCE [LARGE SCALE GENOMIC DNA]</scope>
    <source>
        <strain evidence="1">CM1030</strain>
        <tissue evidence="1">Blood</tissue>
    </source>
</reference>
<dbReference type="AlphaFoldDB" id="A0ABD0QN13"/>
<protein>
    <submittedName>
        <fullName evidence="1">Uncharacterized protein</fullName>
    </submittedName>
</protein>
<dbReference type="EMBL" id="JAMKFB020000007">
    <property type="protein sequence ID" value="KAL0187628.1"/>
    <property type="molecule type" value="Genomic_DNA"/>
</dbReference>
<gene>
    <name evidence="1" type="ORF">M9458_014727</name>
</gene>
<comment type="caution">
    <text evidence="1">The sequence shown here is derived from an EMBL/GenBank/DDBJ whole genome shotgun (WGS) entry which is preliminary data.</text>
</comment>
<feature type="non-terminal residue" evidence="1">
    <location>
        <position position="1"/>
    </location>
</feature>
<sequence>WKGSAIQRPVCDLCLPPGLLRGHSHAVLFHQCVFLSGESGSRLWGPHLLPALPASCALLRLEGRPGLWRQDRY</sequence>
<evidence type="ECO:0000313" key="1">
    <source>
        <dbReference type="EMBL" id="KAL0187628.1"/>
    </source>
</evidence>
<dbReference type="Proteomes" id="UP001529510">
    <property type="component" value="Unassembled WGS sequence"/>
</dbReference>
<accession>A0ABD0QN13</accession>
<proteinExistence type="predicted"/>
<feature type="non-terminal residue" evidence="1">
    <location>
        <position position="73"/>
    </location>
</feature>
<evidence type="ECO:0000313" key="2">
    <source>
        <dbReference type="Proteomes" id="UP001529510"/>
    </source>
</evidence>